<gene>
    <name evidence="1" type="ORF">ESN35_04750</name>
</gene>
<evidence type="ECO:0000313" key="2">
    <source>
        <dbReference type="Proteomes" id="UP000293589"/>
    </source>
</evidence>
<dbReference type="Proteomes" id="UP000293589">
    <property type="component" value="Chromosome"/>
</dbReference>
<accession>A0A4P6DS52</accession>
<name>A0A4P6DS52_9BIFI</name>
<protein>
    <submittedName>
        <fullName evidence="1">Uncharacterized protein</fullName>
    </submittedName>
</protein>
<dbReference type="RefSeq" id="WP_129237251.1">
    <property type="nucleotide sequence ID" value="NZ_CP035464.1"/>
</dbReference>
<dbReference type="EMBL" id="CP035464">
    <property type="protein sequence ID" value="QAY32801.1"/>
    <property type="molecule type" value="Genomic_DNA"/>
</dbReference>
<dbReference type="AlphaFoldDB" id="A0A4P6DS52"/>
<evidence type="ECO:0000313" key="1">
    <source>
        <dbReference type="EMBL" id="QAY32801.1"/>
    </source>
</evidence>
<reference evidence="1 2" key="1">
    <citation type="submission" date="2019-01" db="EMBL/GenBank/DDBJ databases">
        <title>Complete genome sequence of Bifidobacterium gallinarum CACC 514.</title>
        <authorList>
            <person name="Jung M."/>
        </authorList>
    </citation>
    <scope>NUCLEOTIDE SEQUENCE [LARGE SCALE GENOMIC DNA]</scope>
    <source>
        <strain evidence="1 2">CACC 514</strain>
    </source>
</reference>
<dbReference type="KEGG" id="bgx:ESN35_04750"/>
<proteinExistence type="predicted"/>
<organism evidence="1 2">
    <name type="scientific">Bifidobacterium pullorum subsp. gallinarum</name>
    <dbReference type="NCBI Taxonomy" id="78344"/>
    <lineage>
        <taxon>Bacteria</taxon>
        <taxon>Bacillati</taxon>
        <taxon>Actinomycetota</taxon>
        <taxon>Actinomycetes</taxon>
        <taxon>Bifidobacteriales</taxon>
        <taxon>Bifidobacteriaceae</taxon>
        <taxon>Bifidobacterium</taxon>
    </lineage>
</organism>
<sequence length="88" mass="10011">MVNTNDTSSLPHIQQCPKCGGKPNAGMYTDTRLILGCRACGLMGDVGRDARETINKWNDKCATYMRMIRHTEEQFELLCKKLREDSDE</sequence>